<sequence length="440" mass="47692">MRWLKRLGLGCLVLAVVVALLWTVSRLRGPTPAQRAALAQLEAPNAFEGRNAFDAIWVLRYDVPETEISAVADTDMQAMRQALGASAGIPSFTSAAARYPDLQRTGAVRHCSSGGADCLSKVSAAYDDYAALVEANARLIERVDALAAYDHHAWRLPYDQRAPLPPLTLLSWPVTSRAVEFVRGDRLSAVDATCRNLAAMRRIGASSDTLIVHNLARSLTTNGYGALLASMFAELPRDAVLPPSCELALAAPAAQEASVCPPMKGELAWATGLTSSSHEAYMQAAWNWLFFEPEQFRALLAEQMAAACAKDAGTLQRDMPFVASGEVLPIWQRLECVANIDSCLLIGDHSVYLGYSNRALDHRARLQLLAALVWLRGQPDDGTLEERLARLPQDLRSPARDITVTGDGQSIEIAQYDTSRGATWSLPLPPYLVESPAAAD</sequence>
<dbReference type="Proteomes" id="UP000295543">
    <property type="component" value="Unassembled WGS sequence"/>
</dbReference>
<reference evidence="1 2" key="1">
    <citation type="submission" date="2019-03" db="EMBL/GenBank/DDBJ databases">
        <title>Luteimonas zhaokaii sp.nov., isolated from the rectal contents of Plateau pika in Yushu, Qinghai Province, China.</title>
        <authorList>
            <person name="Zhang G."/>
        </authorList>
    </citation>
    <scope>NUCLEOTIDE SEQUENCE [LARGE SCALE GENOMIC DNA]</scope>
    <source>
        <strain evidence="1 2">THG-MD21</strain>
    </source>
</reference>
<dbReference type="EMBL" id="SMTG01000002">
    <property type="protein sequence ID" value="TDK33570.1"/>
    <property type="molecule type" value="Genomic_DNA"/>
</dbReference>
<protein>
    <submittedName>
        <fullName evidence="1">Uncharacterized protein</fullName>
    </submittedName>
</protein>
<proteinExistence type="predicted"/>
<comment type="caution">
    <text evidence="1">The sequence shown here is derived from an EMBL/GenBank/DDBJ whole genome shotgun (WGS) entry which is preliminary data.</text>
</comment>
<gene>
    <name evidence="1" type="ORF">E2F49_06055</name>
</gene>
<dbReference type="RefSeq" id="WP_133393004.1">
    <property type="nucleotide sequence ID" value="NZ_SMTG01000002.1"/>
</dbReference>
<name>A0A4R5UEM7_9GAMM</name>
<accession>A0A4R5UEM7</accession>
<dbReference type="AlphaFoldDB" id="A0A4R5UEM7"/>
<evidence type="ECO:0000313" key="1">
    <source>
        <dbReference type="EMBL" id="TDK33570.1"/>
    </source>
</evidence>
<dbReference type="OrthoDB" id="5992849at2"/>
<evidence type="ECO:0000313" key="2">
    <source>
        <dbReference type="Proteomes" id="UP000295543"/>
    </source>
</evidence>
<organism evidence="1 2">
    <name type="scientific">Luteimonas terrae</name>
    <dbReference type="NCBI Taxonomy" id="1530191"/>
    <lineage>
        <taxon>Bacteria</taxon>
        <taxon>Pseudomonadati</taxon>
        <taxon>Pseudomonadota</taxon>
        <taxon>Gammaproteobacteria</taxon>
        <taxon>Lysobacterales</taxon>
        <taxon>Lysobacteraceae</taxon>
        <taxon>Luteimonas</taxon>
    </lineage>
</organism>
<keyword evidence="2" id="KW-1185">Reference proteome</keyword>